<evidence type="ECO:0000313" key="11">
    <source>
        <dbReference type="Proteomes" id="UP000053239"/>
    </source>
</evidence>
<evidence type="ECO:0000256" key="7">
    <source>
        <dbReference type="ARBA" id="ARBA00043052"/>
    </source>
</evidence>
<dbReference type="Pfam" id="PF00171">
    <property type="entry name" value="Aldedh"/>
    <property type="match status" value="1"/>
</dbReference>
<dbReference type="EC" id="1.2.1.9" evidence="3"/>
<name>A0A0J9TM41_PLAVI</name>
<evidence type="ECO:0000256" key="4">
    <source>
        <dbReference type="ARBA" id="ARBA00040853"/>
    </source>
</evidence>
<proteinExistence type="inferred from homology"/>
<organism evidence="10 11">
    <name type="scientific">Plasmodium vivax North Korean</name>
    <dbReference type="NCBI Taxonomy" id="1035514"/>
    <lineage>
        <taxon>Eukaryota</taxon>
        <taxon>Sar</taxon>
        <taxon>Alveolata</taxon>
        <taxon>Apicomplexa</taxon>
        <taxon>Aconoidasida</taxon>
        <taxon>Haemosporida</taxon>
        <taxon>Plasmodiidae</taxon>
        <taxon>Plasmodium</taxon>
        <taxon>Plasmodium (Plasmodium)</taxon>
    </lineage>
</organism>
<dbReference type="InterPro" id="IPR016161">
    <property type="entry name" value="Ald_DH/histidinol_DH"/>
</dbReference>
<evidence type="ECO:0000256" key="6">
    <source>
        <dbReference type="ARBA" id="ARBA00042646"/>
    </source>
</evidence>
<accession>A0A0J9TM41</accession>
<protein>
    <recommendedName>
        <fullName evidence="4">NADP-dependent glyceraldehyde-3-phosphate dehydrogenase</fullName>
        <ecNumber evidence="3">1.2.1.9</ecNumber>
    </recommendedName>
    <alternativeName>
        <fullName evidence="5">Glyceraldehyde-3-phosphate dehydrogenase [NADP(+)]</fullName>
    </alternativeName>
    <alternativeName>
        <fullName evidence="6">Non-phosphorylating glyceraldehyde 3-phosphate dehydrogenase</fullName>
    </alternativeName>
    <alternativeName>
        <fullName evidence="7">Triosephosphate dehydrogenase</fullName>
    </alternativeName>
</protein>
<dbReference type="SUPFAM" id="SSF53720">
    <property type="entry name" value="ALDH-like"/>
    <property type="match status" value="1"/>
</dbReference>
<feature type="domain" description="Aldehyde dehydrogenase" evidence="9">
    <location>
        <begin position="1"/>
        <end position="98"/>
    </location>
</feature>
<dbReference type="GO" id="GO:0008911">
    <property type="term" value="F:lactaldehyde dehydrogenase (NAD+) activity"/>
    <property type="evidence" value="ECO:0007669"/>
    <property type="project" value="TreeGrafter"/>
</dbReference>
<dbReference type="InterPro" id="IPR015590">
    <property type="entry name" value="Aldehyde_DH_dom"/>
</dbReference>
<evidence type="ECO:0000256" key="2">
    <source>
        <dbReference type="ARBA" id="ARBA00023002"/>
    </source>
</evidence>
<evidence type="ECO:0000256" key="5">
    <source>
        <dbReference type="ARBA" id="ARBA00042470"/>
    </source>
</evidence>
<dbReference type="EMBL" id="KQ235637">
    <property type="protein sequence ID" value="KMZ96231.1"/>
    <property type="molecule type" value="Genomic_DNA"/>
</dbReference>
<dbReference type="GO" id="GO:0008886">
    <property type="term" value="F:glyceraldehyde-3-phosphate dehydrogenase (NADP+) (non-phosphorylating) activity"/>
    <property type="evidence" value="ECO:0007669"/>
    <property type="project" value="UniProtKB-EC"/>
</dbReference>
<comment type="catalytic activity">
    <reaction evidence="8">
        <text>D-glyceraldehyde 3-phosphate + NADP(+) + H2O = (2R)-3-phosphoglycerate + NADPH + 2 H(+)</text>
        <dbReference type="Rhea" id="RHEA:14669"/>
        <dbReference type="ChEBI" id="CHEBI:15377"/>
        <dbReference type="ChEBI" id="CHEBI:15378"/>
        <dbReference type="ChEBI" id="CHEBI:57783"/>
        <dbReference type="ChEBI" id="CHEBI:58272"/>
        <dbReference type="ChEBI" id="CHEBI:58349"/>
        <dbReference type="ChEBI" id="CHEBI:59776"/>
        <dbReference type="EC" id="1.2.1.9"/>
    </reaction>
</comment>
<dbReference type="PANTHER" id="PTHR42991">
    <property type="entry name" value="ALDEHYDE DEHYDROGENASE"/>
    <property type="match status" value="1"/>
</dbReference>
<dbReference type="Proteomes" id="UP000053239">
    <property type="component" value="Unassembled WGS sequence"/>
</dbReference>
<dbReference type="PANTHER" id="PTHR42991:SF1">
    <property type="entry name" value="ALDEHYDE DEHYDROGENASE"/>
    <property type="match status" value="1"/>
</dbReference>
<dbReference type="AlphaFoldDB" id="A0A0J9TM41"/>
<dbReference type="Gene3D" id="3.40.309.10">
    <property type="entry name" value="Aldehyde Dehydrogenase, Chain A, domain 2"/>
    <property type="match status" value="1"/>
</dbReference>
<evidence type="ECO:0000259" key="9">
    <source>
        <dbReference type="Pfam" id="PF00171"/>
    </source>
</evidence>
<evidence type="ECO:0000256" key="1">
    <source>
        <dbReference type="ARBA" id="ARBA00009986"/>
    </source>
</evidence>
<evidence type="ECO:0000256" key="3">
    <source>
        <dbReference type="ARBA" id="ARBA00038980"/>
    </source>
</evidence>
<dbReference type="InterPro" id="IPR016162">
    <property type="entry name" value="Ald_DH_N"/>
</dbReference>
<keyword evidence="2" id="KW-0560">Oxidoreductase</keyword>
<dbReference type="InterPro" id="IPR016163">
    <property type="entry name" value="Ald_DH_C"/>
</dbReference>
<comment type="similarity">
    <text evidence="1">Belongs to the aldehyde dehydrogenase family.</text>
</comment>
<gene>
    <name evidence="10" type="ORF">PVNG_02369</name>
</gene>
<sequence length="105" mass="11854">MKLSQKELFGPILGIIKYEDLEETIERINSLGYGLQSSIFGKDLEKMGQLALKIDVGRINLNMKPSRSPDCLPFSSSRKSGNSEQGIINSLYFFSKYRGVVYLNK</sequence>
<dbReference type="InterPro" id="IPR051020">
    <property type="entry name" value="ALDH-related_metabolic_enz"/>
</dbReference>
<evidence type="ECO:0000256" key="8">
    <source>
        <dbReference type="ARBA" id="ARBA00049186"/>
    </source>
</evidence>
<evidence type="ECO:0000313" key="10">
    <source>
        <dbReference type="EMBL" id="KMZ96231.1"/>
    </source>
</evidence>
<reference evidence="10 11" key="1">
    <citation type="submission" date="2011-09" db="EMBL/GenBank/DDBJ databases">
        <title>The Genome Sequence of Plasmodium vivax North Korean.</title>
        <authorList>
            <consortium name="The Broad Institute Genome Sequencing Platform"/>
            <consortium name="The Broad Institute Genome Sequencing Center for Infectious Disease"/>
            <person name="Neafsey D."/>
            <person name="Carlton J."/>
            <person name="Barnwell J."/>
            <person name="Collins W."/>
            <person name="Escalante A."/>
            <person name="Mullikin J."/>
            <person name="Saul A."/>
            <person name="Guigo R."/>
            <person name="Camara F."/>
            <person name="Young S.K."/>
            <person name="Zeng Q."/>
            <person name="Gargeya S."/>
            <person name="Fitzgerald M."/>
            <person name="Haas B."/>
            <person name="Abouelleil A."/>
            <person name="Alvarado L."/>
            <person name="Arachchi H.M."/>
            <person name="Berlin A."/>
            <person name="Brown A."/>
            <person name="Chapman S.B."/>
            <person name="Chen Z."/>
            <person name="Dunbar C."/>
            <person name="Freedman E."/>
            <person name="Gearin G."/>
            <person name="Gellesch M."/>
            <person name="Goldberg J."/>
            <person name="Griggs A."/>
            <person name="Gujja S."/>
            <person name="Heiman D."/>
            <person name="Howarth C."/>
            <person name="Larson L."/>
            <person name="Lui A."/>
            <person name="MacDonald P.J.P."/>
            <person name="Montmayeur A."/>
            <person name="Murphy C."/>
            <person name="Neiman D."/>
            <person name="Pearson M."/>
            <person name="Priest M."/>
            <person name="Roberts A."/>
            <person name="Saif S."/>
            <person name="Shea T."/>
            <person name="Shenoy N."/>
            <person name="Sisk P."/>
            <person name="Stolte C."/>
            <person name="Sykes S."/>
            <person name="Wortman J."/>
            <person name="Nusbaum C."/>
            <person name="Birren B."/>
        </authorList>
    </citation>
    <scope>NUCLEOTIDE SEQUENCE [LARGE SCALE GENOMIC DNA]</scope>
    <source>
        <strain evidence="10 11">North Korean</strain>
    </source>
</reference>
<dbReference type="Gene3D" id="3.40.605.10">
    <property type="entry name" value="Aldehyde Dehydrogenase, Chain A, domain 1"/>
    <property type="match status" value="1"/>
</dbReference>